<keyword evidence="4" id="KW-1185">Reference proteome</keyword>
<gene>
    <name evidence="2" type="ORF">J2S42_000026</name>
    <name evidence="3" type="ORF">J2S42_008427</name>
</gene>
<dbReference type="EMBL" id="JAUSUZ010000002">
    <property type="protein sequence ID" value="MDQ0371679.1"/>
    <property type="molecule type" value="Genomic_DNA"/>
</dbReference>
<dbReference type="Proteomes" id="UP001240236">
    <property type="component" value="Unassembled WGS sequence"/>
</dbReference>
<dbReference type="EMBL" id="JAUSUZ010000001">
    <property type="protein sequence ID" value="MDQ0363357.1"/>
    <property type="molecule type" value="Genomic_DNA"/>
</dbReference>
<proteinExistence type="predicted"/>
<comment type="caution">
    <text evidence="2">The sequence shown here is derived from an EMBL/GenBank/DDBJ whole genome shotgun (WGS) entry which is preliminary data.</text>
</comment>
<sequence length="70" mass="7409">MKTDSRSAHRCRPLTRRAPGGDPQPLVMRESSIAALALNPPPRHDVLLGAGGVLTEVTVAGTPVASWRLV</sequence>
<name>A0AAE3VTH7_9ACTN</name>
<feature type="region of interest" description="Disordered" evidence="1">
    <location>
        <begin position="1"/>
        <end position="25"/>
    </location>
</feature>
<reference evidence="2 4" key="1">
    <citation type="submission" date="2023-07" db="EMBL/GenBank/DDBJ databases">
        <title>Sequencing the genomes of 1000 actinobacteria strains.</title>
        <authorList>
            <person name="Klenk H.-P."/>
        </authorList>
    </citation>
    <scope>NUCLEOTIDE SEQUENCE [LARGE SCALE GENOMIC DNA]</scope>
    <source>
        <strain evidence="2 4">DSM 44709</strain>
    </source>
</reference>
<evidence type="ECO:0000313" key="3">
    <source>
        <dbReference type="EMBL" id="MDQ0371679.1"/>
    </source>
</evidence>
<organism evidence="2 4">
    <name type="scientific">Catenuloplanes indicus</name>
    <dbReference type="NCBI Taxonomy" id="137267"/>
    <lineage>
        <taxon>Bacteria</taxon>
        <taxon>Bacillati</taxon>
        <taxon>Actinomycetota</taxon>
        <taxon>Actinomycetes</taxon>
        <taxon>Micromonosporales</taxon>
        <taxon>Micromonosporaceae</taxon>
        <taxon>Catenuloplanes</taxon>
    </lineage>
</organism>
<dbReference type="RefSeq" id="WP_307233922.1">
    <property type="nucleotide sequence ID" value="NZ_JAUSUZ010000001.1"/>
</dbReference>
<evidence type="ECO:0000313" key="4">
    <source>
        <dbReference type="Proteomes" id="UP001240236"/>
    </source>
</evidence>
<protein>
    <submittedName>
        <fullName evidence="2">Uncharacterized protein</fullName>
    </submittedName>
</protein>
<dbReference type="AlphaFoldDB" id="A0AAE3VTH7"/>
<accession>A0AAE3VTH7</accession>
<evidence type="ECO:0000313" key="2">
    <source>
        <dbReference type="EMBL" id="MDQ0363357.1"/>
    </source>
</evidence>
<evidence type="ECO:0000256" key="1">
    <source>
        <dbReference type="SAM" id="MobiDB-lite"/>
    </source>
</evidence>